<evidence type="ECO:0000313" key="2">
    <source>
        <dbReference type="Proteomes" id="UP000253099"/>
    </source>
</evidence>
<evidence type="ECO:0000313" key="1">
    <source>
        <dbReference type="EMBL" id="RBQ22604.1"/>
    </source>
</evidence>
<organism evidence="1 2">
    <name type="scientific">Candidatus Methanobinarius endosymbioticus</name>
    <dbReference type="NCBI Taxonomy" id="2006182"/>
    <lineage>
        <taxon>Archaea</taxon>
        <taxon>Methanobacteriati</taxon>
        <taxon>Methanobacteriota</taxon>
        <taxon>Methanomada group</taxon>
        <taxon>Methanobacteria</taxon>
        <taxon>Methanobacteriales</taxon>
        <taxon>Methanobacteriaceae</taxon>
        <taxon>Candidatus Methanobinarius</taxon>
    </lineage>
</organism>
<gene>
    <name evidence="1" type="ORF">ALNOE001_18550</name>
</gene>
<name>A0A366MAH0_9EURY</name>
<dbReference type="Proteomes" id="UP000253099">
    <property type="component" value="Unassembled WGS sequence"/>
</dbReference>
<keyword evidence="2" id="KW-1185">Reference proteome</keyword>
<comment type="caution">
    <text evidence="1">The sequence shown here is derived from an EMBL/GenBank/DDBJ whole genome shotgun (WGS) entry which is preliminary data.</text>
</comment>
<reference evidence="1 2" key="1">
    <citation type="submission" date="2018-06" db="EMBL/GenBank/DDBJ databases">
        <title>Genomic insight into two independent archaeal endosymbiosis events.</title>
        <authorList>
            <person name="Lind A.E."/>
            <person name="Lewis W.H."/>
            <person name="Spang A."/>
            <person name="Guy L."/>
            <person name="Embley M.T."/>
            <person name="Ettema T.J.G."/>
        </authorList>
    </citation>
    <scope>NUCLEOTIDE SEQUENCE [LARGE SCALE GENOMIC DNA]</scope>
    <source>
        <strain evidence="1">NOE</strain>
    </source>
</reference>
<accession>A0A366MAH0</accession>
<protein>
    <submittedName>
        <fullName evidence="1">Uncharacterized protein</fullName>
    </submittedName>
</protein>
<sequence>MKEGDNALYVRDKIYNLTEKVIFLLDDFDKNLSFGSADEDFFKKLDDVIMG</sequence>
<proteinExistence type="predicted"/>
<dbReference type="EMBL" id="NIZT01000059">
    <property type="protein sequence ID" value="RBQ22604.1"/>
    <property type="molecule type" value="Genomic_DNA"/>
</dbReference>
<dbReference type="AlphaFoldDB" id="A0A366MAH0"/>